<dbReference type="OrthoDB" id="9816482at2"/>
<dbReference type="SUPFAM" id="SSF55874">
    <property type="entry name" value="ATPase domain of HSP90 chaperone/DNA topoisomerase II/histidine kinase"/>
    <property type="match status" value="1"/>
</dbReference>
<evidence type="ECO:0000313" key="1">
    <source>
        <dbReference type="EMBL" id="CRL42347.1"/>
    </source>
</evidence>
<dbReference type="GO" id="GO:0003676">
    <property type="term" value="F:nucleic acid binding"/>
    <property type="evidence" value="ECO:0007669"/>
    <property type="project" value="InterPro"/>
</dbReference>
<evidence type="ECO:0008006" key="3">
    <source>
        <dbReference type="Google" id="ProtNLM"/>
    </source>
</evidence>
<proteinExistence type="predicted"/>
<dbReference type="EMBL" id="CVRS01000102">
    <property type="protein sequence ID" value="CRL42347.1"/>
    <property type="molecule type" value="Genomic_DNA"/>
</dbReference>
<organism evidence="1 2">
    <name type="scientific">Roseburia inulinivorans</name>
    <dbReference type="NCBI Taxonomy" id="360807"/>
    <lineage>
        <taxon>Bacteria</taxon>
        <taxon>Bacillati</taxon>
        <taxon>Bacillota</taxon>
        <taxon>Clostridia</taxon>
        <taxon>Lachnospirales</taxon>
        <taxon>Lachnospiraceae</taxon>
        <taxon>Roseburia</taxon>
    </lineage>
</organism>
<sequence>MDNKFIMSLSLNVLNHLGINLYSNIPAVLSEIVANSWDADATRVDITISDDEIVIKDDGCGMSAEDINNKFLYVGYQKREQSVESPKYNRKYMGRKGIGKLSMFSIAREVDVISKKKMIDESGTSYFEVSGFRMNIDEITEVIKKEHDDSNSSSNYYPTILAVDENSIENTGTKIVLKNLKKLTTSLTAEYIKKRVARRFGIIGKEFSFSVFVNGEEVSISDRDYFHKLSYIWYFGNESKKYADYCENASHKEERNNEFLHNGVKYKVTGWIGSVDASGDLKDGEDNLNKIVVLVRGKLGQEDILSEYSEGGLYSKYLIGEINADFFDEDTLDDMATSNRQDYRKDDERFIALKKFVQEELKYIQGKWTELRNESGEEKAKELLPVIDTWCKSLQGDDKKYAKKMFGKINQIVADDDKKKEILKYSVLAFEKLKYAKHLSAIDKIEAENFEVFKDIFTGLDEIEATLYYQIIRERIEVIKVFQSITDDNALEKVIQTHLFNHLWLLDPSWERVENTQYMETTVLNALNSQYNGLTDEEKAGRLDIGYRQTAGKHIIIELKKADRIVTTSEMVKQVKKYHDALNKVLASANQSNYAFEILFVLGRPIDNNDSAENREMVANILKPLNGRVVYYKELIENAYKAYNEYIVANKQSQPLIDMFSQLENSMDD</sequence>
<dbReference type="Gene3D" id="3.30.565.10">
    <property type="entry name" value="Histidine kinase-like ATPase, C-terminal domain"/>
    <property type="match status" value="1"/>
</dbReference>
<dbReference type="AlphaFoldDB" id="A0A0M6X079"/>
<reference evidence="2" key="1">
    <citation type="submission" date="2015-05" db="EMBL/GenBank/DDBJ databases">
        <authorList>
            <consortium name="Pathogen Informatics"/>
        </authorList>
    </citation>
    <scope>NUCLEOTIDE SEQUENCE [LARGE SCALE GENOMIC DNA]</scope>
    <source>
        <strain evidence="2">L1-83</strain>
    </source>
</reference>
<dbReference type="Pfam" id="PF13589">
    <property type="entry name" value="HATPase_c_3"/>
    <property type="match status" value="1"/>
</dbReference>
<dbReference type="Proteomes" id="UP000049828">
    <property type="component" value="Unassembled WGS sequence"/>
</dbReference>
<dbReference type="InterPro" id="IPR011856">
    <property type="entry name" value="tRNA_endonuc-like_dom_sf"/>
</dbReference>
<name>A0A0M6X079_9FIRM</name>
<gene>
    <name evidence="1" type="ORF">RIL183_31711</name>
</gene>
<evidence type="ECO:0000313" key="2">
    <source>
        <dbReference type="Proteomes" id="UP000049828"/>
    </source>
</evidence>
<dbReference type="InterPro" id="IPR036890">
    <property type="entry name" value="HATPase_C_sf"/>
</dbReference>
<protein>
    <recommendedName>
        <fullName evidence="3">ATP-binding protein</fullName>
    </recommendedName>
</protein>
<accession>A0A0M6X079</accession>
<keyword evidence="2" id="KW-1185">Reference proteome</keyword>
<dbReference type="Gene3D" id="3.40.1350.10">
    <property type="match status" value="1"/>
</dbReference>
<dbReference type="RefSeq" id="WP_055040289.1">
    <property type="nucleotide sequence ID" value="NZ_CVRS01000102.1"/>
</dbReference>